<feature type="compositionally biased region" description="Basic residues" evidence="1">
    <location>
        <begin position="80"/>
        <end position="90"/>
    </location>
</feature>
<evidence type="ECO:0000313" key="3">
    <source>
        <dbReference type="EMBL" id="KAJ7391552.1"/>
    </source>
</evidence>
<keyword evidence="4" id="KW-1185">Reference proteome</keyword>
<comment type="caution">
    <text evidence="3">The sequence shown here is derived from an EMBL/GenBank/DDBJ whole genome shotgun (WGS) entry which is preliminary data.</text>
</comment>
<dbReference type="AlphaFoldDB" id="A0A9X0A145"/>
<organism evidence="3 4">
    <name type="scientific">Desmophyllum pertusum</name>
    <dbReference type="NCBI Taxonomy" id="174260"/>
    <lineage>
        <taxon>Eukaryota</taxon>
        <taxon>Metazoa</taxon>
        <taxon>Cnidaria</taxon>
        <taxon>Anthozoa</taxon>
        <taxon>Hexacorallia</taxon>
        <taxon>Scleractinia</taxon>
        <taxon>Caryophylliina</taxon>
        <taxon>Caryophylliidae</taxon>
        <taxon>Desmophyllum</taxon>
    </lineage>
</organism>
<gene>
    <name evidence="3" type="ORF">OS493_017247</name>
</gene>
<proteinExistence type="predicted"/>
<reference evidence="3" key="1">
    <citation type="submission" date="2023-01" db="EMBL/GenBank/DDBJ databases">
        <title>Genome assembly of the deep-sea coral Lophelia pertusa.</title>
        <authorList>
            <person name="Herrera S."/>
            <person name="Cordes E."/>
        </authorList>
    </citation>
    <scope>NUCLEOTIDE SEQUENCE</scope>
    <source>
        <strain evidence="3">USNM1676648</strain>
        <tissue evidence="3">Polyp</tissue>
    </source>
</reference>
<keyword evidence="2" id="KW-0732">Signal</keyword>
<feature type="region of interest" description="Disordered" evidence="1">
    <location>
        <begin position="80"/>
        <end position="99"/>
    </location>
</feature>
<accession>A0A9X0A145</accession>
<name>A0A9X0A145_9CNID</name>
<protein>
    <submittedName>
        <fullName evidence="3">Uncharacterized protein</fullName>
    </submittedName>
</protein>
<dbReference type="EMBL" id="MU825405">
    <property type="protein sequence ID" value="KAJ7391552.1"/>
    <property type="molecule type" value="Genomic_DNA"/>
</dbReference>
<sequence>MRTSAVLMVSIVFFLVMASLCKTSEGFVASLTARRDQVKAGKRKHTSKDRKTRRRLRKLLNKEKELERKLTDITKWVKKYKSAPRSKTSKGRFSGADVS</sequence>
<feature type="signal peptide" evidence="2">
    <location>
        <begin position="1"/>
        <end position="23"/>
    </location>
</feature>
<evidence type="ECO:0000313" key="4">
    <source>
        <dbReference type="Proteomes" id="UP001163046"/>
    </source>
</evidence>
<evidence type="ECO:0000256" key="2">
    <source>
        <dbReference type="SAM" id="SignalP"/>
    </source>
</evidence>
<evidence type="ECO:0000256" key="1">
    <source>
        <dbReference type="SAM" id="MobiDB-lite"/>
    </source>
</evidence>
<dbReference type="Proteomes" id="UP001163046">
    <property type="component" value="Unassembled WGS sequence"/>
</dbReference>
<feature type="chain" id="PRO_5040773816" evidence="2">
    <location>
        <begin position="24"/>
        <end position="99"/>
    </location>
</feature>